<dbReference type="Gene3D" id="3.90.650.10">
    <property type="entry name" value="PurM-like C-terminal domain"/>
    <property type="match status" value="1"/>
</dbReference>
<dbReference type="GO" id="GO:0051604">
    <property type="term" value="P:protein maturation"/>
    <property type="evidence" value="ECO:0007669"/>
    <property type="project" value="TreeGrafter"/>
</dbReference>
<dbReference type="InterPro" id="IPR010918">
    <property type="entry name" value="PurM-like_C_dom"/>
</dbReference>
<dbReference type="EMBL" id="CM001403">
    <property type="protein sequence ID" value="EHQ29315.1"/>
    <property type="molecule type" value="Genomic_DNA"/>
</dbReference>
<dbReference type="CDD" id="cd02197">
    <property type="entry name" value="HypE"/>
    <property type="match status" value="1"/>
</dbReference>
<dbReference type="Pfam" id="PF00586">
    <property type="entry name" value="AIRS"/>
    <property type="match status" value="1"/>
</dbReference>
<dbReference type="RefSeq" id="WP_008510438.1">
    <property type="nucleotide sequence ID" value="NZ_CM001403.1"/>
</dbReference>
<dbReference type="Pfam" id="PF02769">
    <property type="entry name" value="AIRS_C"/>
    <property type="match status" value="1"/>
</dbReference>
<dbReference type="Proteomes" id="UP000002774">
    <property type="component" value="Chromosome"/>
</dbReference>
<dbReference type="InterPro" id="IPR016188">
    <property type="entry name" value="PurM-like_N"/>
</dbReference>
<feature type="domain" description="PurM-like C-terminal" evidence="3">
    <location>
        <begin position="172"/>
        <end position="321"/>
    </location>
</feature>
<keyword evidence="5" id="KW-1185">Reference proteome</keyword>
<dbReference type="InterPro" id="IPR036921">
    <property type="entry name" value="PurM-like_N_sf"/>
</dbReference>
<dbReference type="SUPFAM" id="SSF55326">
    <property type="entry name" value="PurM N-terminal domain-like"/>
    <property type="match status" value="1"/>
</dbReference>
<evidence type="ECO:0000259" key="2">
    <source>
        <dbReference type="Pfam" id="PF00586"/>
    </source>
</evidence>
<dbReference type="PANTHER" id="PTHR30303">
    <property type="entry name" value="HYDROGENASE ISOENZYMES FORMATION PROTEIN HYPE"/>
    <property type="match status" value="1"/>
</dbReference>
<feature type="domain" description="PurM-like N-terminal" evidence="2">
    <location>
        <begin position="49"/>
        <end position="160"/>
    </location>
</feature>
<dbReference type="InterPro" id="IPR036676">
    <property type="entry name" value="PurM-like_C_sf"/>
</dbReference>
<dbReference type="STRING" id="714943.Mucpa_5240"/>
<dbReference type="InterPro" id="IPR011854">
    <property type="entry name" value="HypE"/>
</dbReference>
<proteinExistence type="inferred from homology"/>
<accession>H1Y5G3</accession>
<dbReference type="HOGENOM" id="CLU_049733_0_0_10"/>
<dbReference type="Gene3D" id="3.30.1330.10">
    <property type="entry name" value="PurM-like, N-terminal domain"/>
    <property type="match status" value="1"/>
</dbReference>
<sequence>MMMNLSCPLPQLDFDTINLGHGSGGTLTSQLLDAGVFNLFENDLLNKKHDGAIFTLNGKVAMSTDTYVVSPIFFEGGNIGDLAINGTVNDLAMCGAAAKYLTLGFVLEEGLKMTEFWEILLSIKTACQAAGVQIITGDTKVVEKGKGDKIFINTTGIGQVHAKADIDISNIKAGDQIILSGPLARHGITIVSHRQGLQFETTMSSDTRPLNDIILKLLDEFGHQIHFLRDPTRGGLATVLNEIAVQAQLGITIAEKNLPVEEEVQGACEMLGFDPLYVANEGLFIAVVDAAIAQQVLQQIKQWEFGSMASLIGEVTAEHPRQVIMKSKIGGRRVVNMLAGEQLPRIC</sequence>
<evidence type="ECO:0000313" key="5">
    <source>
        <dbReference type="Proteomes" id="UP000002774"/>
    </source>
</evidence>
<evidence type="ECO:0000256" key="1">
    <source>
        <dbReference type="ARBA" id="ARBA00006243"/>
    </source>
</evidence>
<dbReference type="eggNOG" id="COG0309">
    <property type="taxonomic scope" value="Bacteria"/>
</dbReference>
<protein>
    <submittedName>
        <fullName evidence="4">Hydrogenase expression/formation protein HypE</fullName>
    </submittedName>
</protein>
<gene>
    <name evidence="4" type="ORF">Mucpa_5240</name>
</gene>
<dbReference type="NCBIfam" id="TIGR02124">
    <property type="entry name" value="hypE"/>
    <property type="match status" value="1"/>
</dbReference>
<organism evidence="4 5">
    <name type="scientific">Mucilaginibacter paludis DSM 18603</name>
    <dbReference type="NCBI Taxonomy" id="714943"/>
    <lineage>
        <taxon>Bacteria</taxon>
        <taxon>Pseudomonadati</taxon>
        <taxon>Bacteroidota</taxon>
        <taxon>Sphingobacteriia</taxon>
        <taxon>Sphingobacteriales</taxon>
        <taxon>Sphingobacteriaceae</taxon>
        <taxon>Mucilaginibacter</taxon>
    </lineage>
</organism>
<reference evidence="4" key="1">
    <citation type="submission" date="2011-09" db="EMBL/GenBank/DDBJ databases">
        <title>The permanent draft genome of Mucilaginibacter paludis DSM 18603.</title>
        <authorList>
            <consortium name="US DOE Joint Genome Institute (JGI-PGF)"/>
            <person name="Lucas S."/>
            <person name="Han J."/>
            <person name="Lapidus A."/>
            <person name="Bruce D."/>
            <person name="Goodwin L."/>
            <person name="Pitluck S."/>
            <person name="Peters L."/>
            <person name="Kyrpides N."/>
            <person name="Mavromatis K."/>
            <person name="Ivanova N."/>
            <person name="Mikhailova N."/>
            <person name="Held B."/>
            <person name="Detter J.C."/>
            <person name="Tapia R."/>
            <person name="Han C."/>
            <person name="Land M."/>
            <person name="Hauser L."/>
            <person name="Markowitz V."/>
            <person name="Cheng J.-F."/>
            <person name="Hugenholtz P."/>
            <person name="Woyke T."/>
            <person name="Wu D."/>
            <person name="Tindall B."/>
            <person name="Brambilla E."/>
            <person name="Klenk H.-P."/>
            <person name="Eisen J.A."/>
        </authorList>
    </citation>
    <scope>NUCLEOTIDE SEQUENCE [LARGE SCALE GENOMIC DNA]</scope>
    <source>
        <strain evidence="4">DSM 18603</strain>
    </source>
</reference>
<evidence type="ECO:0000259" key="3">
    <source>
        <dbReference type="Pfam" id="PF02769"/>
    </source>
</evidence>
<name>H1Y5G3_9SPHI</name>
<dbReference type="SUPFAM" id="SSF56042">
    <property type="entry name" value="PurM C-terminal domain-like"/>
    <property type="match status" value="1"/>
</dbReference>
<evidence type="ECO:0000313" key="4">
    <source>
        <dbReference type="EMBL" id="EHQ29315.1"/>
    </source>
</evidence>
<dbReference type="PANTHER" id="PTHR30303:SF0">
    <property type="entry name" value="CARBAMOYL DEHYDRATASE HYPE"/>
    <property type="match status" value="1"/>
</dbReference>
<dbReference type="PIRSF" id="PIRSF005644">
    <property type="entry name" value="Hdrgns_mtr_HypE"/>
    <property type="match status" value="1"/>
</dbReference>
<comment type="similarity">
    <text evidence="1">Belongs to the HypE family.</text>
</comment>
<dbReference type="AlphaFoldDB" id="H1Y5G3"/>